<dbReference type="HOGENOM" id="CLU_1423537_0_0_1"/>
<proteinExistence type="predicted"/>
<evidence type="ECO:0000256" key="1">
    <source>
        <dbReference type="SAM" id="MobiDB-lite"/>
    </source>
</evidence>
<dbReference type="Proteomes" id="UP000026961">
    <property type="component" value="Chromosome 12"/>
</dbReference>
<organism evidence="2">
    <name type="scientific">Oryza glumipatula</name>
    <dbReference type="NCBI Taxonomy" id="40148"/>
    <lineage>
        <taxon>Eukaryota</taxon>
        <taxon>Viridiplantae</taxon>
        <taxon>Streptophyta</taxon>
        <taxon>Embryophyta</taxon>
        <taxon>Tracheophyta</taxon>
        <taxon>Spermatophyta</taxon>
        <taxon>Magnoliopsida</taxon>
        <taxon>Liliopsida</taxon>
        <taxon>Poales</taxon>
        <taxon>Poaceae</taxon>
        <taxon>BOP clade</taxon>
        <taxon>Oryzoideae</taxon>
        <taxon>Oryzeae</taxon>
        <taxon>Oryzinae</taxon>
        <taxon>Oryza</taxon>
    </lineage>
</organism>
<name>A0A0E0BNP4_9ORYZ</name>
<evidence type="ECO:0000313" key="2">
    <source>
        <dbReference type="EnsemblPlants" id="OGLUM12G02830.1"/>
    </source>
</evidence>
<dbReference type="AlphaFoldDB" id="A0A0E0BNP4"/>
<feature type="compositionally biased region" description="Basic and acidic residues" evidence="1">
    <location>
        <begin position="128"/>
        <end position="151"/>
    </location>
</feature>
<reference evidence="2" key="1">
    <citation type="submission" date="2015-04" db="UniProtKB">
        <authorList>
            <consortium name="EnsemblPlants"/>
        </authorList>
    </citation>
    <scope>IDENTIFICATION</scope>
</reference>
<accession>A0A0E0BNP4</accession>
<dbReference type="Gramene" id="OGLUM12G02830.1">
    <property type="protein sequence ID" value="OGLUM12G02830.1"/>
    <property type="gene ID" value="OGLUM12G02830"/>
</dbReference>
<reference evidence="2" key="2">
    <citation type="submission" date="2018-05" db="EMBL/GenBank/DDBJ databases">
        <title>OgluRS3 (Oryza glumaepatula Reference Sequence Version 3).</title>
        <authorList>
            <person name="Zhang J."/>
            <person name="Kudrna D."/>
            <person name="Lee S."/>
            <person name="Talag J."/>
            <person name="Welchert J."/>
            <person name="Wing R.A."/>
        </authorList>
    </citation>
    <scope>NUCLEOTIDE SEQUENCE [LARGE SCALE GENOMIC DNA]</scope>
</reference>
<evidence type="ECO:0000313" key="3">
    <source>
        <dbReference type="Proteomes" id="UP000026961"/>
    </source>
</evidence>
<feature type="region of interest" description="Disordered" evidence="1">
    <location>
        <begin position="123"/>
        <end position="164"/>
    </location>
</feature>
<dbReference type="EnsemblPlants" id="OGLUM12G02830.1">
    <property type="protein sequence ID" value="OGLUM12G02830.1"/>
    <property type="gene ID" value="OGLUM12G02830"/>
</dbReference>
<protein>
    <submittedName>
        <fullName evidence="2">Uncharacterized protein</fullName>
    </submittedName>
</protein>
<keyword evidence="3" id="KW-1185">Reference proteome</keyword>
<sequence length="191" mass="21040">MVILGLVGGEEAELTDHLVAPPQQVDPLADPFLQISQTKPSSHSKRSHETAMRGLMGMRRRGGESRENLIEGGAGGEGVEVGRLVEEGREREVGVLLLRRRRGVEAHLRLHLVADFLHLDHSQSPSAREGRDRRLKTLPEQRRAKEGKRETSGGGRGEAPHLLTGRRCSDGALMIDPTAEIAVFRALTDWQ</sequence>